<evidence type="ECO:0000256" key="3">
    <source>
        <dbReference type="ARBA" id="ARBA00022801"/>
    </source>
</evidence>
<dbReference type="RefSeq" id="WP_073133833.1">
    <property type="nucleotide sequence ID" value="NZ_FQZF01000009.1"/>
</dbReference>
<dbReference type="InterPro" id="IPR012856">
    <property type="entry name" value="DAP_B_dom"/>
</dbReference>
<reference evidence="7 8" key="1">
    <citation type="submission" date="2016-11" db="EMBL/GenBank/DDBJ databases">
        <authorList>
            <person name="Jaros S."/>
            <person name="Januszkiewicz K."/>
            <person name="Wedrychowicz H."/>
        </authorList>
    </citation>
    <scope>NUCLEOTIDE SEQUENCE [LARGE SCALE GENOMIC DNA]</scope>
    <source>
        <strain evidence="7 8">DSM 14916</strain>
    </source>
</reference>
<comment type="catalytic activity">
    <reaction evidence="4">
        <text>Release of an N-terminal D-amino acid from a peptide, Xaa-|-Yaa-, in which Xaa is preferably D-Ala, D-Ser or D-Thr. D-amino acid amides and methyl esters also are hydrolyzed, as is glycine amide.</text>
        <dbReference type="EC" id="3.4.11.19"/>
    </reaction>
</comment>
<evidence type="ECO:0000259" key="6">
    <source>
        <dbReference type="Pfam" id="PF07930"/>
    </source>
</evidence>
<comment type="similarity">
    <text evidence="4">Belongs to the peptidase S12 family.</text>
</comment>
<evidence type="ECO:0000313" key="8">
    <source>
        <dbReference type="Proteomes" id="UP000184387"/>
    </source>
</evidence>
<dbReference type="InterPro" id="IPR050491">
    <property type="entry name" value="AmpC-like"/>
</dbReference>
<dbReference type="OrthoDB" id="7791015at2"/>
<feature type="domain" description="D-aminopeptidase" evidence="6">
    <location>
        <begin position="344"/>
        <end position="516"/>
    </location>
</feature>
<evidence type="ECO:0000256" key="2">
    <source>
        <dbReference type="ARBA" id="ARBA00022670"/>
    </source>
</evidence>
<evidence type="ECO:0000259" key="5">
    <source>
        <dbReference type="Pfam" id="PF00144"/>
    </source>
</evidence>
<keyword evidence="3 4" id="KW-0378">Hydrolase</keyword>
<dbReference type="EMBL" id="FQZF01000009">
    <property type="protein sequence ID" value="SHJ13968.1"/>
    <property type="molecule type" value="Genomic_DNA"/>
</dbReference>
<keyword evidence="1 4" id="KW-0031">Aminopeptidase</keyword>
<dbReference type="Proteomes" id="UP000184387">
    <property type="component" value="Unassembled WGS sequence"/>
</dbReference>
<dbReference type="InterPro" id="IPR001466">
    <property type="entry name" value="Beta-lactam-related"/>
</dbReference>
<organism evidence="7 8">
    <name type="scientific">Muricoccus roseus</name>
    <dbReference type="NCBI Taxonomy" id="198092"/>
    <lineage>
        <taxon>Bacteria</taxon>
        <taxon>Pseudomonadati</taxon>
        <taxon>Pseudomonadota</taxon>
        <taxon>Alphaproteobacteria</taxon>
        <taxon>Acetobacterales</taxon>
        <taxon>Roseomonadaceae</taxon>
        <taxon>Muricoccus</taxon>
    </lineage>
</organism>
<feature type="binding site" evidence="4">
    <location>
        <position position="482"/>
    </location>
    <ligand>
        <name>substrate</name>
    </ligand>
</feature>
<dbReference type="InterPro" id="IPR027279">
    <property type="entry name" value="D_amino_pept/lipop_sf"/>
</dbReference>
<dbReference type="InterPro" id="IPR023645">
    <property type="entry name" value="DAP"/>
</dbReference>
<dbReference type="PANTHER" id="PTHR46825:SF9">
    <property type="entry name" value="BETA-LACTAMASE-RELATED DOMAIN-CONTAINING PROTEIN"/>
    <property type="match status" value="1"/>
</dbReference>
<dbReference type="GO" id="GO:0006508">
    <property type="term" value="P:proteolysis"/>
    <property type="evidence" value="ECO:0007669"/>
    <property type="project" value="UniProtKB-KW"/>
</dbReference>
<keyword evidence="2 4" id="KW-0645">Protease</keyword>
<protein>
    <recommendedName>
        <fullName evidence="4">D-aminopeptidase</fullName>
        <ecNumber evidence="4">3.4.11.19</ecNumber>
    </recommendedName>
</protein>
<keyword evidence="8" id="KW-1185">Reference proteome</keyword>
<dbReference type="AlphaFoldDB" id="A0A1M6GVK4"/>
<dbReference type="SUPFAM" id="SSF50886">
    <property type="entry name" value="D-aminopeptidase, middle and C-terminal domains"/>
    <property type="match status" value="2"/>
</dbReference>
<dbReference type="GO" id="GO:0004177">
    <property type="term" value="F:aminopeptidase activity"/>
    <property type="evidence" value="ECO:0007669"/>
    <property type="project" value="UniProtKB-UniRule"/>
</dbReference>
<dbReference type="Gene3D" id="2.40.128.50">
    <property type="match status" value="2"/>
</dbReference>
<dbReference type="STRING" id="198092.SAMN02745194_01823"/>
<evidence type="ECO:0000256" key="1">
    <source>
        <dbReference type="ARBA" id="ARBA00022438"/>
    </source>
</evidence>
<sequence>MTPLRSTRLDSCLAALPRAYPGPGGAVAVLKEGEVLLRHAWGWANAERRIAFTPASLFRMCSITKQFTCGVLLDAFPDPGVLDSDVAARLPLLEEAAPGALHLCHNQSGLRDYWAVAMLHGSPVEAPFGDAEAARVIGGTRSLHFAPGTRYSYVNQNFRILSDILEERTGRGFGELLRSRIFERAGMGSAFLAADTRAMPDGTEGYEGSQATGFRAAVNRVLWTGDAGLGASLDDMIAWERQVDATRDDPDALYNRLAAPVHFSGGAPAEYGFGLGRGVEFGRALTGHGGALRGWRSHRLYVPSERISVVVMFNHLSDAHAAALDLLAAVLGEERPAAPQGLPVPGWLGAYMEPETGLSARIDMASEGQVRLRFGHSAERLDLQADGTAGAGRTRLRPGPDGLWMDRPQENQSSLLRPWEGAGRPDVAGRYRCAELEAELSVVDAGGALYGGFSGFLGQGRMELLEPIGADLWALPCPRALDHTPPGDWTLAFRRDGAGRPDGVTVGCWLARGLDYARFASSV</sequence>
<comment type="function">
    <text evidence="4">Hydrolyzes N-terminal residues in D-amino acid-containing peptides.</text>
</comment>
<dbReference type="EC" id="3.4.11.19" evidence="4"/>
<comment type="subunit">
    <text evidence="4">Homodimer.</text>
</comment>
<feature type="active site" description="Proton donor/acceptor" evidence="4">
    <location>
        <position position="65"/>
    </location>
</feature>
<comment type="activity regulation">
    <text evidence="4">Inhibited by beta-lactam compounds such as 6-aminopenicillic acid, 7-aminocephalosporanic acid, benzylpenicillin and ampicillin. Inhibited by p-chloromercuribenzoate.</text>
</comment>
<gene>
    <name evidence="4" type="primary">dap</name>
    <name evidence="7" type="ORF">SAMN02745194_01823</name>
</gene>
<dbReference type="Pfam" id="PF00144">
    <property type="entry name" value="Beta-lactamase"/>
    <property type="match status" value="1"/>
</dbReference>
<feature type="region of interest" description="Important for specificity" evidence="4">
    <location>
        <begin position="478"/>
        <end position="488"/>
    </location>
</feature>
<dbReference type="InterPro" id="IPR012338">
    <property type="entry name" value="Beta-lactam/transpept-like"/>
</dbReference>
<name>A0A1M6GVK4_9PROT</name>
<dbReference type="PANTHER" id="PTHR46825">
    <property type="entry name" value="D-ALANYL-D-ALANINE-CARBOXYPEPTIDASE/ENDOPEPTIDASE AMPH"/>
    <property type="match status" value="1"/>
</dbReference>
<feature type="domain" description="Beta-lactamase-related" evidence="5">
    <location>
        <begin position="10"/>
        <end position="325"/>
    </location>
</feature>
<dbReference type="HAMAP" id="MF_01960">
    <property type="entry name" value="D_aminopeptidase"/>
    <property type="match status" value="1"/>
</dbReference>
<dbReference type="Pfam" id="PF07930">
    <property type="entry name" value="DAP_B"/>
    <property type="match status" value="1"/>
</dbReference>
<dbReference type="SUPFAM" id="SSF56601">
    <property type="entry name" value="beta-lactamase/transpeptidase-like"/>
    <property type="match status" value="1"/>
</dbReference>
<feature type="active site" description="Nucleophile" evidence="4">
    <location>
        <position position="62"/>
    </location>
</feature>
<proteinExistence type="inferred from homology"/>
<dbReference type="NCBIfam" id="NF009622">
    <property type="entry name" value="PRK13128.1"/>
    <property type="match status" value="1"/>
</dbReference>
<accession>A0A1M6GVK4</accession>
<dbReference type="Gene3D" id="3.40.710.10">
    <property type="entry name" value="DD-peptidase/beta-lactamase superfamily"/>
    <property type="match status" value="1"/>
</dbReference>
<evidence type="ECO:0000313" key="7">
    <source>
        <dbReference type="EMBL" id="SHJ13968.1"/>
    </source>
</evidence>
<evidence type="ECO:0000256" key="4">
    <source>
        <dbReference type="HAMAP-Rule" id="MF_01960"/>
    </source>
</evidence>